<comment type="similarity">
    <text evidence="1">Belongs to the Deltex family.</text>
</comment>
<organism evidence="9 10">
    <name type="scientific">Acanthosepion pharaonis</name>
    <name type="common">Pharaoh cuttlefish</name>
    <name type="synonym">Sepia pharaonis</name>
    <dbReference type="NCBI Taxonomy" id="158019"/>
    <lineage>
        <taxon>Eukaryota</taxon>
        <taxon>Metazoa</taxon>
        <taxon>Spiralia</taxon>
        <taxon>Lophotrochozoa</taxon>
        <taxon>Mollusca</taxon>
        <taxon>Cephalopoda</taxon>
        <taxon>Coleoidea</taxon>
        <taxon>Decapodiformes</taxon>
        <taxon>Sepiida</taxon>
        <taxon>Sepiina</taxon>
        <taxon>Sepiidae</taxon>
        <taxon>Acanthosepion</taxon>
    </lineage>
</organism>
<dbReference type="Pfam" id="PF01168">
    <property type="entry name" value="Ala_racemase_N"/>
    <property type="match status" value="1"/>
</dbReference>
<dbReference type="GO" id="GO:0016567">
    <property type="term" value="P:protein ubiquitination"/>
    <property type="evidence" value="ECO:0007669"/>
    <property type="project" value="UniProtKB-UniPathway"/>
</dbReference>
<dbReference type="PANTHER" id="PTHR10146">
    <property type="entry name" value="PROLINE SYNTHETASE CO-TRANSCRIBED BACTERIAL HOMOLOG PROTEIN"/>
    <property type="match status" value="1"/>
</dbReference>
<evidence type="ECO:0000256" key="6">
    <source>
        <dbReference type="HAMAP-Rule" id="MF_03225"/>
    </source>
</evidence>
<dbReference type="OrthoDB" id="1915887at2759"/>
<dbReference type="PROSITE" id="PS00518">
    <property type="entry name" value="ZF_RING_1"/>
    <property type="match status" value="1"/>
</dbReference>
<keyword evidence="4" id="KW-0862">Zinc</keyword>
<evidence type="ECO:0000256" key="1">
    <source>
        <dbReference type="ARBA" id="ARBA00009413"/>
    </source>
</evidence>
<dbReference type="AlphaFoldDB" id="A0A812CYZ2"/>
<dbReference type="Gene3D" id="3.30.40.10">
    <property type="entry name" value="Zinc/RING finger domain, C3HC4 (zinc finger)"/>
    <property type="match status" value="1"/>
</dbReference>
<dbReference type="InterPro" id="IPR017907">
    <property type="entry name" value="Znf_RING_CS"/>
</dbReference>
<dbReference type="InterPro" id="IPR001841">
    <property type="entry name" value="Znf_RING"/>
</dbReference>
<dbReference type="GO" id="GO:0008270">
    <property type="term" value="F:zinc ion binding"/>
    <property type="evidence" value="ECO:0007669"/>
    <property type="project" value="UniProtKB-KW"/>
</dbReference>
<proteinExistence type="inferred from homology"/>
<comment type="similarity">
    <text evidence="6">Belongs to the pyridoxal phosphate-binding protein YggS/PROSC family.</text>
</comment>
<dbReference type="PROSITE" id="PS50089">
    <property type="entry name" value="ZF_RING_2"/>
    <property type="match status" value="1"/>
</dbReference>
<gene>
    <name evidence="9" type="ORF">SPHA_42775</name>
</gene>
<keyword evidence="2" id="KW-0479">Metal-binding</keyword>
<keyword evidence="10" id="KW-1185">Reference proteome</keyword>
<keyword evidence="3 7" id="KW-0863">Zinc-finger</keyword>
<evidence type="ECO:0000256" key="4">
    <source>
        <dbReference type="ARBA" id="ARBA00022833"/>
    </source>
</evidence>
<dbReference type="PROSITE" id="PS01211">
    <property type="entry name" value="UPF0001"/>
    <property type="match status" value="1"/>
</dbReference>
<reference evidence="9" key="1">
    <citation type="submission" date="2021-01" db="EMBL/GenBank/DDBJ databases">
        <authorList>
            <person name="Li R."/>
            <person name="Bekaert M."/>
        </authorList>
    </citation>
    <scope>NUCLEOTIDE SEQUENCE</scope>
    <source>
        <strain evidence="9">Farmed</strain>
    </source>
</reference>
<dbReference type="InterPro" id="IPR018957">
    <property type="entry name" value="Znf_C3HC4_RING-type"/>
</dbReference>
<dbReference type="InterPro" id="IPR013083">
    <property type="entry name" value="Znf_RING/FYVE/PHD"/>
</dbReference>
<evidence type="ECO:0000256" key="7">
    <source>
        <dbReference type="PROSITE-ProRule" id="PRU00175"/>
    </source>
</evidence>
<dbReference type="UniPathway" id="UPA00143"/>
<dbReference type="SUPFAM" id="SSF57850">
    <property type="entry name" value="RING/U-box"/>
    <property type="match status" value="1"/>
</dbReference>
<sequence length="566" mass="63042">MAEIEIEQALKNVTQRMKQALLKRPEAHLQIPPRLVAVSKTKPPEMIITAYNNGQKHFGENYIQELESKGNDSNILEQCKEIKWHFIGNLQRNKINKLLNTPNLFMVETVDSKKLATALNTACQNRKRETPLSVMVQINTSGEETKNGCDPEEAGKIVKIIRDECPNLKLEGLMTIGAYNHDLSKGPNPDFQKLLQCQKKICEEFHLNPADLQLSMGMSNDFEHAIEVGSSSVRVGSLIFGARTYVNKGKGDNPETTIGTGLSRIRHMECADAYVNVLKSWKYSYPKEIHFVITKKALLDKIQATFACHFPLVTVTPQSRNSKASSGGLLQDNHAMTHAVQTNNSAMAATSGAMAEVRPMDVEMSDTNDSCPICLCDFTDKKTLDKCGHSFCSACIDHSFSAVGPYCPVCQTVYGKIIGQQPPGTMSTKKEKRSLPGFLECNLYKVEYEIPSGIQEKCHPNPGKRFYGAKRTAYLPSNKEGETVLKMLQKAFEQKLIFTVGDSRTTNMTDVVTWNDIHHKTNILGGPSRYGYPDPDYLNRVSLELETKGITPADVFGQKIKPKISN</sequence>
<dbReference type="InterPro" id="IPR039399">
    <property type="entry name" value="Deltex_C_sf"/>
</dbReference>
<protein>
    <recommendedName>
        <fullName evidence="6">Pyridoxal phosphate homeostasis protein</fullName>
        <shortName evidence="6">PLP homeostasis protein</shortName>
    </recommendedName>
</protein>
<dbReference type="FunFam" id="3.20.20.10:FF:000007">
    <property type="entry name" value="Pyridoxal phosphate homeostasis protein"/>
    <property type="match status" value="1"/>
</dbReference>
<evidence type="ECO:0000256" key="3">
    <source>
        <dbReference type="ARBA" id="ARBA00022771"/>
    </source>
</evidence>
<feature type="modified residue" description="N6-(pyridoxal phosphate)lysine" evidence="6">
    <location>
        <position position="40"/>
    </location>
</feature>
<comment type="function">
    <text evidence="6">Pyridoxal 5'-phosphate (PLP)-binding protein, which may be involved in intracellular homeostatic regulation of pyridoxal 5'-phosphate (PLP), the active form of vitamin B6.</text>
</comment>
<name>A0A812CYZ2_ACAPH</name>
<dbReference type="SMART" id="SM00184">
    <property type="entry name" value="RING"/>
    <property type="match status" value="1"/>
</dbReference>
<dbReference type="EMBL" id="CAHIKZ030002107">
    <property type="protein sequence ID" value="CAE1281248.1"/>
    <property type="molecule type" value="Genomic_DNA"/>
</dbReference>
<keyword evidence="5 6" id="KW-0663">Pyridoxal phosphate</keyword>
<evidence type="ECO:0000256" key="5">
    <source>
        <dbReference type="ARBA" id="ARBA00022898"/>
    </source>
</evidence>
<dbReference type="PANTHER" id="PTHR10146:SF14">
    <property type="entry name" value="PYRIDOXAL PHOSPHATE HOMEOSTASIS PROTEIN"/>
    <property type="match status" value="1"/>
</dbReference>
<evidence type="ECO:0000313" key="9">
    <source>
        <dbReference type="EMBL" id="CAE1281248.1"/>
    </source>
</evidence>
<dbReference type="HAMAP" id="MF_02087">
    <property type="entry name" value="PLP_homeostasis"/>
    <property type="match status" value="1"/>
</dbReference>
<dbReference type="Proteomes" id="UP000597762">
    <property type="component" value="Unassembled WGS sequence"/>
</dbReference>
<dbReference type="Gene3D" id="3.20.20.10">
    <property type="entry name" value="Alanine racemase"/>
    <property type="match status" value="1"/>
</dbReference>
<dbReference type="CDD" id="cd09633">
    <property type="entry name" value="Deltex_C"/>
    <property type="match status" value="1"/>
</dbReference>
<dbReference type="InterPro" id="IPR011078">
    <property type="entry name" value="PyrdxlP_homeostasis"/>
</dbReference>
<evidence type="ECO:0000256" key="2">
    <source>
        <dbReference type="ARBA" id="ARBA00022723"/>
    </source>
</evidence>
<feature type="domain" description="RING-type" evidence="8">
    <location>
        <begin position="371"/>
        <end position="411"/>
    </location>
</feature>
<dbReference type="InterPro" id="IPR039396">
    <property type="entry name" value="Deltex_C"/>
</dbReference>
<evidence type="ECO:0000313" key="10">
    <source>
        <dbReference type="Proteomes" id="UP000597762"/>
    </source>
</evidence>
<dbReference type="Pfam" id="PF00097">
    <property type="entry name" value="zf-C3HC4"/>
    <property type="match status" value="1"/>
</dbReference>
<dbReference type="SUPFAM" id="SSF51419">
    <property type="entry name" value="PLP-binding barrel"/>
    <property type="match status" value="1"/>
</dbReference>
<dbReference type="Pfam" id="PF18102">
    <property type="entry name" value="DTC"/>
    <property type="match status" value="1"/>
</dbReference>
<comment type="caution">
    <text evidence="9">The sequence shown here is derived from an EMBL/GenBank/DDBJ whole genome shotgun (WGS) entry which is preliminary data.</text>
</comment>
<accession>A0A812CYZ2</accession>
<dbReference type="NCBIfam" id="TIGR00044">
    <property type="entry name" value="YggS family pyridoxal phosphate-dependent enzyme"/>
    <property type="match status" value="1"/>
</dbReference>
<evidence type="ECO:0000259" key="8">
    <source>
        <dbReference type="PROSITE" id="PS50089"/>
    </source>
</evidence>
<dbReference type="CDD" id="cd06822">
    <property type="entry name" value="PLPDE_III_YBL036c_euk"/>
    <property type="match status" value="1"/>
</dbReference>
<dbReference type="InterPro" id="IPR001608">
    <property type="entry name" value="Ala_racemase_N"/>
</dbReference>
<dbReference type="GO" id="GO:0030170">
    <property type="term" value="F:pyridoxal phosphate binding"/>
    <property type="evidence" value="ECO:0007669"/>
    <property type="project" value="UniProtKB-UniRule"/>
</dbReference>
<dbReference type="InterPro" id="IPR029066">
    <property type="entry name" value="PLP-binding_barrel"/>
</dbReference>
<dbReference type="Gene3D" id="3.30.390.130">
    <property type="match status" value="1"/>
</dbReference>